<gene>
    <name evidence="7" type="ORF">PACLA_8A021240</name>
</gene>
<keyword evidence="5" id="KW-0472">Membrane</keyword>
<evidence type="ECO:0000259" key="6">
    <source>
        <dbReference type="Pfam" id="PF00801"/>
    </source>
</evidence>
<feature type="domain" description="PKD" evidence="6">
    <location>
        <begin position="211"/>
        <end position="317"/>
    </location>
</feature>
<sequence>MGYASIVGFALNPIPAQEFGQSFSVGWVMTAGTNVTVAITYNGIPCCNAIALSNTGGQCDCLISVSGLFDPDGVVNISAVASNLVSSIPAYIQIEVLKIITQVSFTMLTTYSDFGTGVEGRGSQKNVFPAEYPVKFNCSYTGGPVTDVEWIFNCDVDGTIEESQFFFHKIFSSQSSQSCQITLRLQNSINSTLAHGNVELKESVIVTSMTSNGPVKLNESIAFTISLEKLGTQTCMWVDLGDNSSLLVFGHDSCPGRIDVSQVNPNIVSEPRLKFSFKSSDTQEIVINHVYSGVGSYDVRMNASNDVSMVTQEMVAVVHLFVCRNPNVTVVGLSPNSSNVLNAAQVYRSMPIALSTENVIDCEITDRTKTKWTVFKFDDDPRVLRTVPISSLKKTAYHSDISTSELLLPGRDLPYGFYEISARVEMTGLPDVFGSDSVYIQVVQTPWLEAAVIGGSFYTAPFGFI</sequence>
<organism evidence="7 8">
    <name type="scientific">Paramuricea clavata</name>
    <name type="common">Red gorgonian</name>
    <name type="synonym">Violescent sea-whip</name>
    <dbReference type="NCBI Taxonomy" id="317549"/>
    <lineage>
        <taxon>Eukaryota</taxon>
        <taxon>Metazoa</taxon>
        <taxon>Cnidaria</taxon>
        <taxon>Anthozoa</taxon>
        <taxon>Octocorallia</taxon>
        <taxon>Malacalcyonacea</taxon>
        <taxon>Plexauridae</taxon>
        <taxon>Paramuricea</taxon>
    </lineage>
</organism>
<dbReference type="InterPro" id="IPR000601">
    <property type="entry name" value="PKD_dom"/>
</dbReference>
<dbReference type="Pfam" id="PF00801">
    <property type="entry name" value="PKD"/>
    <property type="match status" value="1"/>
</dbReference>
<evidence type="ECO:0000256" key="5">
    <source>
        <dbReference type="ARBA" id="ARBA00023136"/>
    </source>
</evidence>
<dbReference type="SUPFAM" id="SSF49299">
    <property type="entry name" value="PKD domain"/>
    <property type="match status" value="1"/>
</dbReference>
<dbReference type="GO" id="GO:0006816">
    <property type="term" value="P:calcium ion transport"/>
    <property type="evidence" value="ECO:0007669"/>
    <property type="project" value="TreeGrafter"/>
</dbReference>
<dbReference type="GO" id="GO:0005886">
    <property type="term" value="C:plasma membrane"/>
    <property type="evidence" value="ECO:0007669"/>
    <property type="project" value="TreeGrafter"/>
</dbReference>
<evidence type="ECO:0000256" key="3">
    <source>
        <dbReference type="ARBA" id="ARBA00022737"/>
    </source>
</evidence>
<evidence type="ECO:0000313" key="8">
    <source>
        <dbReference type="Proteomes" id="UP001152795"/>
    </source>
</evidence>
<dbReference type="InterPro" id="IPR035986">
    <property type="entry name" value="PKD_dom_sf"/>
</dbReference>
<dbReference type="PANTHER" id="PTHR46730">
    <property type="entry name" value="POLYCYSTIN-1"/>
    <property type="match status" value="1"/>
</dbReference>
<keyword evidence="3" id="KW-0677">Repeat</keyword>
<evidence type="ECO:0000256" key="2">
    <source>
        <dbReference type="ARBA" id="ARBA00022692"/>
    </source>
</evidence>
<accession>A0A7D9JT91</accession>
<evidence type="ECO:0000256" key="1">
    <source>
        <dbReference type="ARBA" id="ARBA00004370"/>
    </source>
</evidence>
<evidence type="ECO:0000256" key="4">
    <source>
        <dbReference type="ARBA" id="ARBA00022989"/>
    </source>
</evidence>
<comment type="subcellular location">
    <subcellularLocation>
        <location evidence="1">Membrane</location>
    </subcellularLocation>
</comment>
<reference evidence="7" key="1">
    <citation type="submission" date="2020-04" db="EMBL/GenBank/DDBJ databases">
        <authorList>
            <person name="Alioto T."/>
            <person name="Alioto T."/>
            <person name="Gomez Garrido J."/>
        </authorList>
    </citation>
    <scope>NUCLEOTIDE SEQUENCE</scope>
    <source>
        <strain evidence="7">A484AB</strain>
    </source>
</reference>
<protein>
    <recommendedName>
        <fullName evidence="6">PKD domain-containing protein</fullName>
    </recommendedName>
</protein>
<dbReference type="OrthoDB" id="444119at2759"/>
<keyword evidence="4" id="KW-1133">Transmembrane helix</keyword>
<feature type="non-terminal residue" evidence="7">
    <location>
        <position position="465"/>
    </location>
</feature>
<name>A0A7D9JT91_PARCT</name>
<dbReference type="AlphaFoldDB" id="A0A7D9JT91"/>
<dbReference type="Proteomes" id="UP001152795">
    <property type="component" value="Unassembled WGS sequence"/>
</dbReference>
<dbReference type="GO" id="GO:0005261">
    <property type="term" value="F:monoatomic cation channel activity"/>
    <property type="evidence" value="ECO:0007669"/>
    <property type="project" value="TreeGrafter"/>
</dbReference>
<dbReference type="EMBL" id="CACRXK020020919">
    <property type="protein sequence ID" value="CAB4035304.1"/>
    <property type="molecule type" value="Genomic_DNA"/>
</dbReference>
<comment type="caution">
    <text evidence="7">The sequence shown here is derived from an EMBL/GenBank/DDBJ whole genome shotgun (WGS) entry which is preliminary data.</text>
</comment>
<keyword evidence="2" id="KW-0812">Transmembrane</keyword>
<keyword evidence="8" id="KW-1185">Reference proteome</keyword>
<evidence type="ECO:0000313" key="7">
    <source>
        <dbReference type="EMBL" id="CAB4035304.1"/>
    </source>
</evidence>
<proteinExistence type="predicted"/>
<dbReference type="PANTHER" id="PTHR46730:SF1">
    <property type="entry name" value="PLAT DOMAIN-CONTAINING PROTEIN"/>
    <property type="match status" value="1"/>
</dbReference>